<gene>
    <name evidence="4" type="ORF">CMV_021220</name>
</gene>
<keyword evidence="5" id="KW-1185">Reference proteome</keyword>
<protein>
    <recommendedName>
        <fullName evidence="6">Peptidase S8/S53 domain-containing protein</fullName>
    </recommendedName>
</protein>
<dbReference type="EMBL" id="JRKL02004128">
    <property type="protein sequence ID" value="KAF3953327.1"/>
    <property type="molecule type" value="Genomic_DNA"/>
</dbReference>
<comment type="caution">
    <text evidence="4">The sequence shown here is derived from an EMBL/GenBank/DDBJ whole genome shotgun (WGS) entry which is preliminary data.</text>
</comment>
<proteinExistence type="inferred from homology"/>
<dbReference type="Gene3D" id="3.40.50.200">
    <property type="entry name" value="Peptidase S8/S53 domain"/>
    <property type="match status" value="1"/>
</dbReference>
<dbReference type="PANTHER" id="PTHR10795">
    <property type="entry name" value="PROPROTEIN CONVERTASE SUBTILISIN/KEXIN"/>
    <property type="match status" value="1"/>
</dbReference>
<dbReference type="OrthoDB" id="206201at2759"/>
<organism evidence="4 5">
    <name type="scientific">Castanea mollissima</name>
    <name type="common">Chinese chestnut</name>
    <dbReference type="NCBI Taxonomy" id="60419"/>
    <lineage>
        <taxon>Eukaryota</taxon>
        <taxon>Viridiplantae</taxon>
        <taxon>Streptophyta</taxon>
        <taxon>Embryophyta</taxon>
        <taxon>Tracheophyta</taxon>
        <taxon>Spermatophyta</taxon>
        <taxon>Magnoliopsida</taxon>
        <taxon>eudicotyledons</taxon>
        <taxon>Gunneridae</taxon>
        <taxon>Pentapetalae</taxon>
        <taxon>rosids</taxon>
        <taxon>fabids</taxon>
        <taxon>Fagales</taxon>
        <taxon>Fagaceae</taxon>
        <taxon>Castanea</taxon>
    </lineage>
</organism>
<evidence type="ECO:0000313" key="4">
    <source>
        <dbReference type="EMBL" id="KAF3953327.1"/>
    </source>
</evidence>
<sequence>MEGPHSTGWGTSCSICDPPLSYLKDCFSIGALNAFINEGFVSASAGNVGATGSVVNASLWVLTVAANCGVHNLESWDEKVCEKSVVVTEQGDAGMVLISPDIGTEMTYNFAVLTMIIIKKGEVDRDMCSTNICDNCSSPVASFLFSEDKVKPNLRIVIFSSKGSLDLVHYLLTSLKQPDITAPGVNILAAYPPFFMSHDQHVKIIYIGV</sequence>
<name>A0A8J4QXK5_9ROSI</name>
<dbReference type="InterPro" id="IPR045051">
    <property type="entry name" value="SBT"/>
</dbReference>
<dbReference type="Proteomes" id="UP000737018">
    <property type="component" value="Unassembled WGS sequence"/>
</dbReference>
<comment type="similarity">
    <text evidence="2">Belongs to the peptidase S8 family.</text>
</comment>
<reference evidence="4" key="1">
    <citation type="submission" date="2020-03" db="EMBL/GenBank/DDBJ databases">
        <title>Castanea mollissima Vanexum genome sequencing.</title>
        <authorList>
            <person name="Staton M."/>
        </authorList>
    </citation>
    <scope>NUCLEOTIDE SEQUENCE</scope>
    <source>
        <tissue evidence="4">Leaf</tissue>
    </source>
</reference>
<accession>A0A8J4QXK5</accession>
<dbReference type="GO" id="GO:0005576">
    <property type="term" value="C:extracellular region"/>
    <property type="evidence" value="ECO:0007669"/>
    <property type="project" value="UniProtKB-SubCell"/>
</dbReference>
<dbReference type="GO" id="GO:0006508">
    <property type="term" value="P:proteolysis"/>
    <property type="evidence" value="ECO:0007669"/>
    <property type="project" value="InterPro"/>
</dbReference>
<dbReference type="InterPro" id="IPR036852">
    <property type="entry name" value="Peptidase_S8/S53_dom_sf"/>
</dbReference>
<dbReference type="GO" id="GO:0004252">
    <property type="term" value="F:serine-type endopeptidase activity"/>
    <property type="evidence" value="ECO:0007669"/>
    <property type="project" value="InterPro"/>
</dbReference>
<evidence type="ECO:0000256" key="2">
    <source>
        <dbReference type="ARBA" id="ARBA00011073"/>
    </source>
</evidence>
<evidence type="ECO:0008006" key="6">
    <source>
        <dbReference type="Google" id="ProtNLM"/>
    </source>
</evidence>
<evidence type="ECO:0000256" key="1">
    <source>
        <dbReference type="ARBA" id="ARBA00004613"/>
    </source>
</evidence>
<comment type="subcellular location">
    <subcellularLocation>
        <location evidence="1">Secreted</location>
    </subcellularLocation>
</comment>
<keyword evidence="3" id="KW-0732">Signal</keyword>
<dbReference type="SUPFAM" id="SSF52743">
    <property type="entry name" value="Subtilisin-like"/>
    <property type="match status" value="1"/>
</dbReference>
<dbReference type="AlphaFoldDB" id="A0A8J4QXK5"/>
<evidence type="ECO:0000313" key="5">
    <source>
        <dbReference type="Proteomes" id="UP000737018"/>
    </source>
</evidence>
<evidence type="ECO:0000256" key="3">
    <source>
        <dbReference type="ARBA" id="ARBA00022729"/>
    </source>
</evidence>